<dbReference type="PROSITE" id="PS51762">
    <property type="entry name" value="GH16_2"/>
    <property type="match status" value="1"/>
</dbReference>
<dbReference type="PANTHER" id="PTHR10963:SF55">
    <property type="entry name" value="GLYCOSIDE HYDROLASE FAMILY 16 PROTEIN"/>
    <property type="match status" value="1"/>
</dbReference>
<evidence type="ECO:0000256" key="1">
    <source>
        <dbReference type="ARBA" id="ARBA00006865"/>
    </source>
</evidence>
<protein>
    <submittedName>
        <fullName evidence="3">Glycosyl hydrolases family 16</fullName>
    </submittedName>
</protein>
<dbReference type="InterPro" id="IPR013320">
    <property type="entry name" value="ConA-like_dom_sf"/>
</dbReference>
<dbReference type="Gene3D" id="2.60.120.200">
    <property type="match status" value="1"/>
</dbReference>
<dbReference type="STRING" id="570521.SAMN04488508_10114"/>
<dbReference type="AlphaFoldDB" id="A0A1M6A1A3"/>
<organism evidence="3 4">
    <name type="scientific">Aquimarina spongiae</name>
    <dbReference type="NCBI Taxonomy" id="570521"/>
    <lineage>
        <taxon>Bacteria</taxon>
        <taxon>Pseudomonadati</taxon>
        <taxon>Bacteroidota</taxon>
        <taxon>Flavobacteriia</taxon>
        <taxon>Flavobacteriales</taxon>
        <taxon>Flavobacteriaceae</taxon>
        <taxon>Aquimarina</taxon>
    </lineage>
</organism>
<dbReference type="OrthoDB" id="973752at2"/>
<dbReference type="EMBL" id="FQYP01000001">
    <property type="protein sequence ID" value="SHI30284.1"/>
    <property type="molecule type" value="Genomic_DNA"/>
</dbReference>
<reference evidence="4" key="1">
    <citation type="submission" date="2016-11" db="EMBL/GenBank/DDBJ databases">
        <authorList>
            <person name="Varghese N."/>
            <person name="Submissions S."/>
        </authorList>
    </citation>
    <scope>NUCLEOTIDE SEQUENCE [LARGE SCALE GENOMIC DNA]</scope>
    <source>
        <strain evidence="4">DSM 22623</strain>
    </source>
</reference>
<sequence length="334" mass="39323">MKKIFFFLIIPGIVLPDSCQNKKVKHPSSEVINNQVLPLSDQENNGNWLLNEEVSDEFNDSEIDEEKWYIVGKFKNGKPFYKHPDKPQTKVWKGRAPSQFSGRNYRLEDGILNLEVRWEPDFPFSEEIRVPVFGEAMPYENITTACFIGRREFRYGYVEIRSKSADTQVTSAFWSTGRGIEMDFFESFGDGVGLDKQHLDSELWWSIRDWKQLRGKPTYTERKDIGFRMAEDFHVYGFEWNEKGVKYYVDGKLLSVISAEQVTKWAKQNRDVDENYNGYVAKVPIHLWLDMEIFHWNGYPKSKEELEANSPDDQKEDGVVDYQIDYVRVWQKQV</sequence>
<dbReference type="RefSeq" id="WP_084549337.1">
    <property type="nucleotide sequence ID" value="NZ_FQYP01000001.1"/>
</dbReference>
<evidence type="ECO:0000313" key="3">
    <source>
        <dbReference type="EMBL" id="SHI30284.1"/>
    </source>
</evidence>
<dbReference type="Pfam" id="PF00722">
    <property type="entry name" value="Glyco_hydro_16"/>
    <property type="match status" value="1"/>
</dbReference>
<gene>
    <name evidence="3" type="ORF">SAMN04488508_10114</name>
</gene>
<dbReference type="InterPro" id="IPR000757">
    <property type="entry name" value="Beta-glucanase-like"/>
</dbReference>
<keyword evidence="4" id="KW-1185">Reference proteome</keyword>
<accession>A0A1M6A1A3</accession>
<keyword evidence="3" id="KW-0378">Hydrolase</keyword>
<proteinExistence type="inferred from homology"/>
<dbReference type="Proteomes" id="UP000184432">
    <property type="component" value="Unassembled WGS sequence"/>
</dbReference>
<dbReference type="SUPFAM" id="SSF49899">
    <property type="entry name" value="Concanavalin A-like lectins/glucanases"/>
    <property type="match status" value="1"/>
</dbReference>
<dbReference type="PANTHER" id="PTHR10963">
    <property type="entry name" value="GLYCOSYL HYDROLASE-RELATED"/>
    <property type="match status" value="1"/>
</dbReference>
<comment type="similarity">
    <text evidence="1">Belongs to the glycosyl hydrolase 16 family.</text>
</comment>
<feature type="domain" description="GH16" evidence="2">
    <location>
        <begin position="40"/>
        <end position="334"/>
    </location>
</feature>
<dbReference type="GO" id="GO:0004553">
    <property type="term" value="F:hydrolase activity, hydrolyzing O-glycosyl compounds"/>
    <property type="evidence" value="ECO:0007669"/>
    <property type="project" value="InterPro"/>
</dbReference>
<name>A0A1M6A1A3_9FLAO</name>
<dbReference type="InterPro" id="IPR050546">
    <property type="entry name" value="Glycosyl_Hydrlase_16"/>
</dbReference>
<evidence type="ECO:0000313" key="4">
    <source>
        <dbReference type="Proteomes" id="UP000184432"/>
    </source>
</evidence>
<dbReference type="GO" id="GO:0005975">
    <property type="term" value="P:carbohydrate metabolic process"/>
    <property type="evidence" value="ECO:0007669"/>
    <property type="project" value="InterPro"/>
</dbReference>
<evidence type="ECO:0000259" key="2">
    <source>
        <dbReference type="PROSITE" id="PS51762"/>
    </source>
</evidence>